<gene>
    <name evidence="1" type="ORF">MPIPNATIZW_LOCUS9166</name>
</gene>
<accession>A0ABN9ZV18</accession>
<dbReference type="Proteomes" id="UP001314169">
    <property type="component" value="Chromosome 2"/>
</dbReference>
<proteinExistence type="predicted"/>
<keyword evidence="2" id="KW-1185">Reference proteome</keyword>
<reference evidence="1" key="1">
    <citation type="submission" date="2023-12" db="EMBL/GenBank/DDBJ databases">
        <authorList>
            <person name="Brown T."/>
        </authorList>
    </citation>
    <scope>NUCLEOTIDE SEQUENCE</scope>
</reference>
<protein>
    <submittedName>
        <fullName evidence="1">Uncharacterized protein</fullName>
    </submittedName>
</protein>
<organism evidence="1 2">
    <name type="scientific">Pipistrellus nathusii</name>
    <name type="common">Nathusius' pipistrelle</name>
    <dbReference type="NCBI Taxonomy" id="59473"/>
    <lineage>
        <taxon>Eukaryota</taxon>
        <taxon>Metazoa</taxon>
        <taxon>Chordata</taxon>
        <taxon>Craniata</taxon>
        <taxon>Vertebrata</taxon>
        <taxon>Euteleostomi</taxon>
        <taxon>Mammalia</taxon>
        <taxon>Eutheria</taxon>
        <taxon>Laurasiatheria</taxon>
        <taxon>Chiroptera</taxon>
        <taxon>Yangochiroptera</taxon>
        <taxon>Vespertilionidae</taxon>
        <taxon>Pipistrellus</taxon>
    </lineage>
</organism>
<sequence>MDFRDGAGRGGVREGNLGVCIFFKSQPWRALGPPSIFPASLFQPSFSILFTVQRAEAGWTDSPHLTTLISHRELGAGVLGSNRSSITDSLCGIWQSPGPLWPSVSPPQIIKITP</sequence>
<name>A0ABN9ZV18_PIPNA</name>
<dbReference type="EMBL" id="OY882859">
    <property type="protein sequence ID" value="CAK6440860.1"/>
    <property type="molecule type" value="Genomic_DNA"/>
</dbReference>
<evidence type="ECO:0000313" key="2">
    <source>
        <dbReference type="Proteomes" id="UP001314169"/>
    </source>
</evidence>
<evidence type="ECO:0000313" key="1">
    <source>
        <dbReference type="EMBL" id="CAK6440860.1"/>
    </source>
</evidence>